<proteinExistence type="predicted"/>
<dbReference type="EMBL" id="MHRX01000032">
    <property type="protein sequence ID" value="OHA33556.1"/>
    <property type="molecule type" value="Genomic_DNA"/>
</dbReference>
<dbReference type="InterPro" id="IPR043725">
    <property type="entry name" value="DUF5667"/>
</dbReference>
<evidence type="ECO:0000313" key="6">
    <source>
        <dbReference type="Proteomes" id="UP000176221"/>
    </source>
</evidence>
<comment type="caution">
    <text evidence="5">The sequence shown here is derived from an EMBL/GenBank/DDBJ whole genome shotgun (WGS) entry which is preliminary data.</text>
</comment>
<evidence type="ECO:0000313" key="5">
    <source>
        <dbReference type="EMBL" id="OHA33556.1"/>
    </source>
</evidence>
<organism evidence="5 6">
    <name type="scientific">Candidatus Taylorbacteria bacterium RIFCSPLOWO2_01_FULL_45_15b</name>
    <dbReference type="NCBI Taxonomy" id="1802319"/>
    <lineage>
        <taxon>Bacteria</taxon>
        <taxon>Candidatus Tayloriibacteriota</taxon>
    </lineage>
</organism>
<keyword evidence="3" id="KW-0812">Transmembrane</keyword>
<evidence type="ECO:0000256" key="3">
    <source>
        <dbReference type="SAM" id="Phobius"/>
    </source>
</evidence>
<feature type="compositionally biased region" description="Basic and acidic residues" evidence="2">
    <location>
        <begin position="364"/>
        <end position="379"/>
    </location>
</feature>
<sequence length="393" mass="43506">MENKLEQLNEEMKNIALSREDKDKIREGIFSYMERHPVRNEIQVRRHSRKSMMGWLSSGYPSLFNLTHTRTMALALIIVLFLGGGVSFAADRALPGDILYPVKTEVNEEVRSWVAFGAKSGAELEADLAEERLEEAEKLALKGELDDEKSTALLAKFILHANSAKSNLKKLEEENKSKAAYEASVRHESSLEIHSEILGGLLREHESLKNLKTEVDAYANDAALVRAKVQAAVVIDKKVNTDRVARGMETASENKIGEVERYIEKQASLSETAKVGASLRLDDAKAIYAEGELKLESGAYGEAYVLFQQAKEEAEEAKRSLKTKKNLNIDAAGKVEINSETRDEEVKAGGLSESGATTSAVGRGDLRLEVEKNSERENGKIRSEGELKIDIDL</sequence>
<dbReference type="Pfam" id="PF18915">
    <property type="entry name" value="DUF5667"/>
    <property type="match status" value="1"/>
</dbReference>
<dbReference type="Proteomes" id="UP000176221">
    <property type="component" value="Unassembled WGS sequence"/>
</dbReference>
<evidence type="ECO:0000256" key="1">
    <source>
        <dbReference type="SAM" id="Coils"/>
    </source>
</evidence>
<keyword evidence="3" id="KW-0472">Membrane</keyword>
<accession>A0A1G2NBQ5</accession>
<feature type="transmembrane region" description="Helical" evidence="3">
    <location>
        <begin position="72"/>
        <end position="90"/>
    </location>
</feature>
<evidence type="ECO:0000256" key="2">
    <source>
        <dbReference type="SAM" id="MobiDB-lite"/>
    </source>
</evidence>
<feature type="coiled-coil region" evidence="1">
    <location>
        <begin position="119"/>
        <end position="181"/>
    </location>
</feature>
<dbReference type="AlphaFoldDB" id="A0A1G2NBQ5"/>
<reference evidence="5 6" key="1">
    <citation type="journal article" date="2016" name="Nat. Commun.">
        <title>Thousands of microbial genomes shed light on interconnected biogeochemical processes in an aquifer system.</title>
        <authorList>
            <person name="Anantharaman K."/>
            <person name="Brown C.T."/>
            <person name="Hug L.A."/>
            <person name="Sharon I."/>
            <person name="Castelle C.J."/>
            <person name="Probst A.J."/>
            <person name="Thomas B.C."/>
            <person name="Singh A."/>
            <person name="Wilkins M.J."/>
            <person name="Karaoz U."/>
            <person name="Brodie E.L."/>
            <person name="Williams K.H."/>
            <person name="Hubbard S.S."/>
            <person name="Banfield J.F."/>
        </authorList>
    </citation>
    <scope>NUCLEOTIDE SEQUENCE [LARGE SCALE GENOMIC DNA]</scope>
</reference>
<dbReference type="STRING" id="1802319.A2928_01590"/>
<protein>
    <recommendedName>
        <fullName evidence="4">DUF5667 domain-containing protein</fullName>
    </recommendedName>
</protein>
<name>A0A1G2NBQ5_9BACT</name>
<feature type="domain" description="DUF5667" evidence="4">
    <location>
        <begin position="93"/>
        <end position="179"/>
    </location>
</feature>
<evidence type="ECO:0000259" key="4">
    <source>
        <dbReference type="Pfam" id="PF18915"/>
    </source>
</evidence>
<keyword evidence="3" id="KW-1133">Transmembrane helix</keyword>
<feature type="region of interest" description="Disordered" evidence="2">
    <location>
        <begin position="340"/>
        <end position="379"/>
    </location>
</feature>
<gene>
    <name evidence="5" type="ORF">A2928_01590</name>
</gene>
<keyword evidence="1" id="KW-0175">Coiled coil</keyword>